<organism evidence="4">
    <name type="scientific">Tetraselmis chuii</name>
    <dbReference type="NCBI Taxonomy" id="63592"/>
    <lineage>
        <taxon>Eukaryota</taxon>
        <taxon>Viridiplantae</taxon>
        <taxon>Chlorophyta</taxon>
        <taxon>core chlorophytes</taxon>
        <taxon>Chlorodendrophyceae</taxon>
        <taxon>Chlorodendrales</taxon>
        <taxon>Chlorodendraceae</taxon>
        <taxon>Tetraselmis</taxon>
    </lineage>
</organism>
<feature type="signal peptide" evidence="3">
    <location>
        <begin position="1"/>
        <end position="22"/>
    </location>
</feature>
<sequence length="268" mass="29865">MTVAANVHVLLVVLALAPVVSSLANPETVNEISQEPVWNSGAWIVDKTYYSTWAHFHACVTTDTANTLDELRTLIQEKYFPLKNGRTVWDLFRVRSALVPTSVNETVADLVWPYQRNHLTHARPMCVAGATPEDGDACCCKARASWGLYARFNSEYDALWVHQEFRNFQDWDANYCVGLESSGVDAEWMDSTGYIRRQPMDAEYSPGSSVGGILGGIFGGLACIALVAGGVFLWQRRKKEVAFAEWRGDDHSVTGSDNEPYMPEYKSP</sequence>
<keyword evidence="2" id="KW-0472">Membrane</keyword>
<evidence type="ECO:0000256" key="3">
    <source>
        <dbReference type="SAM" id="SignalP"/>
    </source>
</evidence>
<evidence type="ECO:0000313" key="4">
    <source>
        <dbReference type="EMBL" id="CAD9222089.1"/>
    </source>
</evidence>
<keyword evidence="2" id="KW-1133">Transmembrane helix</keyword>
<evidence type="ECO:0000256" key="1">
    <source>
        <dbReference type="SAM" id="MobiDB-lite"/>
    </source>
</evidence>
<keyword evidence="3" id="KW-0732">Signal</keyword>
<feature type="transmembrane region" description="Helical" evidence="2">
    <location>
        <begin position="213"/>
        <end position="234"/>
    </location>
</feature>
<feature type="region of interest" description="Disordered" evidence="1">
    <location>
        <begin position="249"/>
        <end position="268"/>
    </location>
</feature>
<evidence type="ECO:0000256" key="2">
    <source>
        <dbReference type="SAM" id="Phobius"/>
    </source>
</evidence>
<name>A0A7S1XAJ7_9CHLO</name>
<dbReference type="EMBL" id="HBGG01040046">
    <property type="protein sequence ID" value="CAD9222089.1"/>
    <property type="molecule type" value="Transcribed_RNA"/>
</dbReference>
<accession>A0A7S1XAJ7</accession>
<dbReference type="AlphaFoldDB" id="A0A7S1XAJ7"/>
<proteinExistence type="predicted"/>
<evidence type="ECO:0008006" key="5">
    <source>
        <dbReference type="Google" id="ProtNLM"/>
    </source>
</evidence>
<reference evidence="4" key="1">
    <citation type="submission" date="2021-01" db="EMBL/GenBank/DDBJ databases">
        <authorList>
            <person name="Corre E."/>
            <person name="Pelletier E."/>
            <person name="Niang G."/>
            <person name="Scheremetjew M."/>
            <person name="Finn R."/>
            <person name="Kale V."/>
            <person name="Holt S."/>
            <person name="Cochrane G."/>
            <person name="Meng A."/>
            <person name="Brown T."/>
            <person name="Cohen L."/>
        </authorList>
    </citation>
    <scope>NUCLEOTIDE SEQUENCE</scope>
    <source>
        <strain evidence="4">PLY429</strain>
    </source>
</reference>
<feature type="chain" id="PRO_5031572373" description="Phospholipase B-like" evidence="3">
    <location>
        <begin position="23"/>
        <end position="268"/>
    </location>
</feature>
<protein>
    <recommendedName>
        <fullName evidence="5">Phospholipase B-like</fullName>
    </recommendedName>
</protein>
<gene>
    <name evidence="4" type="ORF">TCHU04912_LOCUS20650</name>
</gene>
<keyword evidence="2" id="KW-0812">Transmembrane</keyword>